<evidence type="ECO:0000256" key="5">
    <source>
        <dbReference type="ARBA" id="ARBA00023139"/>
    </source>
</evidence>
<dbReference type="Proteomes" id="UP000185696">
    <property type="component" value="Unassembled WGS sequence"/>
</dbReference>
<evidence type="ECO:0000256" key="4">
    <source>
        <dbReference type="ARBA" id="ARBA00023136"/>
    </source>
</evidence>
<comment type="similarity">
    <text evidence="2">Belongs to the NlpA lipoprotein family.</text>
</comment>
<dbReference type="SUPFAM" id="SSF53850">
    <property type="entry name" value="Periplasmic binding protein-like II"/>
    <property type="match status" value="1"/>
</dbReference>
<keyword evidence="4" id="KW-0472">Membrane</keyword>
<dbReference type="Pfam" id="PF03180">
    <property type="entry name" value="Lipoprotein_9"/>
    <property type="match status" value="1"/>
</dbReference>
<comment type="caution">
    <text evidence="7">The sequence shown here is derived from an EMBL/GenBank/DDBJ whole genome shotgun (WGS) entry which is preliminary data.</text>
</comment>
<evidence type="ECO:0000313" key="7">
    <source>
        <dbReference type="EMBL" id="OLF11960.1"/>
    </source>
</evidence>
<dbReference type="EMBL" id="MSIF01000003">
    <property type="protein sequence ID" value="OLF11960.1"/>
    <property type="molecule type" value="Genomic_DNA"/>
</dbReference>
<evidence type="ECO:0000256" key="1">
    <source>
        <dbReference type="ARBA" id="ARBA00004635"/>
    </source>
</evidence>
<evidence type="ECO:0000313" key="8">
    <source>
        <dbReference type="Proteomes" id="UP000185696"/>
    </source>
</evidence>
<dbReference type="AlphaFoldDB" id="A0A7Z0WNV3"/>
<dbReference type="OrthoDB" id="9812878at2"/>
<dbReference type="PANTHER" id="PTHR30429">
    <property type="entry name" value="D-METHIONINE-BINDING LIPOPROTEIN METQ"/>
    <property type="match status" value="1"/>
</dbReference>
<evidence type="ECO:0000256" key="6">
    <source>
        <dbReference type="ARBA" id="ARBA00023288"/>
    </source>
</evidence>
<dbReference type="Gene3D" id="3.40.190.10">
    <property type="entry name" value="Periplasmic binding protein-like II"/>
    <property type="match status" value="2"/>
</dbReference>
<organism evidence="7 8">
    <name type="scientific">Actinophytocola xinjiangensis</name>
    <dbReference type="NCBI Taxonomy" id="485602"/>
    <lineage>
        <taxon>Bacteria</taxon>
        <taxon>Bacillati</taxon>
        <taxon>Actinomycetota</taxon>
        <taxon>Actinomycetes</taxon>
        <taxon>Pseudonocardiales</taxon>
        <taxon>Pseudonocardiaceae</taxon>
    </lineage>
</organism>
<gene>
    <name evidence="7" type="ORF">BLA60_07965</name>
</gene>
<dbReference type="RefSeq" id="WP_075132148.1">
    <property type="nucleotide sequence ID" value="NZ_MSIF01000003.1"/>
</dbReference>
<dbReference type="InterPro" id="IPR004872">
    <property type="entry name" value="Lipoprotein_NlpA"/>
</dbReference>
<reference evidence="7 8" key="1">
    <citation type="submission" date="2016-12" db="EMBL/GenBank/DDBJ databases">
        <title>The draft genome sequence of Actinophytocola xinjiangensis.</title>
        <authorList>
            <person name="Wang W."/>
            <person name="Yuan L."/>
        </authorList>
    </citation>
    <scope>NUCLEOTIDE SEQUENCE [LARGE SCALE GENOMIC DNA]</scope>
    <source>
        <strain evidence="7 8">CGMCC 4.4663</strain>
    </source>
</reference>
<evidence type="ECO:0000256" key="2">
    <source>
        <dbReference type="ARBA" id="ARBA00008973"/>
    </source>
</evidence>
<dbReference type="GO" id="GO:0016020">
    <property type="term" value="C:membrane"/>
    <property type="evidence" value="ECO:0007669"/>
    <property type="project" value="UniProtKB-SubCell"/>
</dbReference>
<comment type="subcellular location">
    <subcellularLocation>
        <location evidence="1">Membrane</location>
        <topology evidence="1">Lipid-anchor</topology>
    </subcellularLocation>
</comment>
<evidence type="ECO:0000256" key="3">
    <source>
        <dbReference type="ARBA" id="ARBA00022729"/>
    </source>
</evidence>
<dbReference type="PANTHER" id="PTHR30429:SF1">
    <property type="entry name" value="D-METHIONINE-BINDING LIPOPROTEIN METQ-RELATED"/>
    <property type="match status" value="1"/>
</dbReference>
<sequence>MSDSLDDLAAAIINNDFVERAGLSFDEAIAADDPGDQKALPYVNIFASREQDRDNPTYTRLVEIYQNTQAVLDGVQEVSGGTAVFARTPVADLRASLAEVEKITSERK</sequence>
<keyword evidence="8" id="KW-1185">Reference proteome</keyword>
<accession>A0A7Z0WNV3</accession>
<keyword evidence="5" id="KW-0564">Palmitate</keyword>
<keyword evidence="3" id="KW-0732">Signal</keyword>
<protein>
    <submittedName>
        <fullName evidence="7">Uncharacterized protein</fullName>
    </submittedName>
</protein>
<proteinExistence type="inferred from homology"/>
<name>A0A7Z0WNV3_9PSEU</name>
<keyword evidence="6" id="KW-0449">Lipoprotein</keyword>